<protein>
    <submittedName>
        <fullName evidence="2">PEP-CTERM sorting domain-containing protein</fullName>
    </submittedName>
</protein>
<evidence type="ECO:0000313" key="3">
    <source>
        <dbReference type="Proteomes" id="UP001606301"/>
    </source>
</evidence>
<feature type="signal peptide" evidence="1">
    <location>
        <begin position="1"/>
        <end position="23"/>
    </location>
</feature>
<dbReference type="EMBL" id="JBIGHW010000002">
    <property type="protein sequence ID" value="MFG6440003.1"/>
    <property type="molecule type" value="Genomic_DNA"/>
</dbReference>
<comment type="caution">
    <text evidence="2">The sequence shown here is derived from an EMBL/GenBank/DDBJ whole genome shotgun (WGS) entry which is preliminary data.</text>
</comment>
<evidence type="ECO:0000256" key="1">
    <source>
        <dbReference type="SAM" id="SignalP"/>
    </source>
</evidence>
<dbReference type="Proteomes" id="UP001606301">
    <property type="component" value="Unassembled WGS sequence"/>
</dbReference>
<reference evidence="2 3" key="1">
    <citation type="submission" date="2024-08" db="EMBL/GenBank/DDBJ databases">
        <authorList>
            <person name="Lu H."/>
        </authorList>
    </citation>
    <scope>NUCLEOTIDE SEQUENCE [LARGE SCALE GENOMIC DNA]</scope>
    <source>
        <strain evidence="2 3">LKC17W</strain>
    </source>
</reference>
<keyword evidence="3" id="KW-1185">Reference proteome</keyword>
<organism evidence="2 3">
    <name type="scientific">Pelomonas margarita</name>
    <dbReference type="NCBI Taxonomy" id="3299031"/>
    <lineage>
        <taxon>Bacteria</taxon>
        <taxon>Pseudomonadati</taxon>
        <taxon>Pseudomonadota</taxon>
        <taxon>Betaproteobacteria</taxon>
        <taxon>Burkholderiales</taxon>
        <taxon>Sphaerotilaceae</taxon>
        <taxon>Roseateles</taxon>
    </lineage>
</organism>
<proteinExistence type="predicted"/>
<dbReference type="RefSeq" id="WP_394395814.1">
    <property type="nucleotide sequence ID" value="NZ_JBIGHW010000002.1"/>
</dbReference>
<dbReference type="InterPro" id="IPR013424">
    <property type="entry name" value="Ice-binding_C"/>
</dbReference>
<name>A0ABW7FE60_9BURK</name>
<feature type="chain" id="PRO_5046716497" evidence="1">
    <location>
        <begin position="24"/>
        <end position="232"/>
    </location>
</feature>
<dbReference type="NCBIfam" id="TIGR02595">
    <property type="entry name" value="PEP_CTERM"/>
    <property type="match status" value="1"/>
</dbReference>
<accession>A0ABW7FE60</accession>
<sequence length="232" mass="23964">MTLRPFALFIALGLALSTQAAQATSFELAPDPALPQPALAGNFPKAGDLWRGIAQSFTALDARTSFSAHFVGLVDETVAVELTLLAGELDASAVLTRTRAWLPAGAVARQEWLAFDLSAVALTPGARYTALLTLPGAELPAPEHESGVAFSVGWMTGTAQPYADGALFAYGSGGSHALTVIDGFEADMAFRLDAATAPVPEPASAALLLGGLLGLAGWQRVRATPMTRSTDA</sequence>
<keyword evidence="1" id="KW-0732">Signal</keyword>
<evidence type="ECO:0000313" key="2">
    <source>
        <dbReference type="EMBL" id="MFG6440003.1"/>
    </source>
</evidence>
<gene>
    <name evidence="2" type="ORF">ACG0Z3_04850</name>
</gene>